<accession>A0A978V2S9</accession>
<gene>
    <name evidence="1" type="ORF">FEM48_Zijuj07G0056800</name>
</gene>
<evidence type="ECO:0000313" key="2">
    <source>
        <dbReference type="Proteomes" id="UP000813462"/>
    </source>
</evidence>
<dbReference type="Proteomes" id="UP000813462">
    <property type="component" value="Unassembled WGS sequence"/>
</dbReference>
<sequence length="54" mass="6259">MDELRQKVKDLRASFPCNALQKQELNKNESYSSPCLPSADTMLNVWKLCTMIRL</sequence>
<proteinExistence type="predicted"/>
<name>A0A978V2S9_ZIZJJ</name>
<reference evidence="1" key="1">
    <citation type="journal article" date="2021" name="Front. Plant Sci.">
        <title>Chromosome-Scale Genome Assembly for Chinese Sour Jujube and Insights Into Its Genome Evolution and Domestication Signature.</title>
        <authorList>
            <person name="Shen L.-Y."/>
            <person name="Luo H."/>
            <person name="Wang X.-L."/>
            <person name="Wang X.-M."/>
            <person name="Qiu X.-J."/>
            <person name="Liu H."/>
            <person name="Zhou S.-S."/>
            <person name="Jia K.-H."/>
            <person name="Nie S."/>
            <person name="Bao Y.-T."/>
            <person name="Zhang R.-G."/>
            <person name="Yun Q.-Z."/>
            <person name="Chai Y.-H."/>
            <person name="Lu J.-Y."/>
            <person name="Li Y."/>
            <person name="Zhao S.-W."/>
            <person name="Mao J.-F."/>
            <person name="Jia S.-G."/>
            <person name="Mao Y.-M."/>
        </authorList>
    </citation>
    <scope>NUCLEOTIDE SEQUENCE</scope>
    <source>
        <strain evidence="1">AT0</strain>
        <tissue evidence="1">Leaf</tissue>
    </source>
</reference>
<evidence type="ECO:0000313" key="1">
    <source>
        <dbReference type="EMBL" id="KAH7521662.1"/>
    </source>
</evidence>
<dbReference type="AlphaFoldDB" id="A0A978V2S9"/>
<protein>
    <submittedName>
        <fullName evidence="1">Uncharacterized protein</fullName>
    </submittedName>
</protein>
<organism evidence="1 2">
    <name type="scientific">Ziziphus jujuba var. spinosa</name>
    <dbReference type="NCBI Taxonomy" id="714518"/>
    <lineage>
        <taxon>Eukaryota</taxon>
        <taxon>Viridiplantae</taxon>
        <taxon>Streptophyta</taxon>
        <taxon>Embryophyta</taxon>
        <taxon>Tracheophyta</taxon>
        <taxon>Spermatophyta</taxon>
        <taxon>Magnoliopsida</taxon>
        <taxon>eudicotyledons</taxon>
        <taxon>Gunneridae</taxon>
        <taxon>Pentapetalae</taxon>
        <taxon>rosids</taxon>
        <taxon>fabids</taxon>
        <taxon>Rosales</taxon>
        <taxon>Rhamnaceae</taxon>
        <taxon>Paliureae</taxon>
        <taxon>Ziziphus</taxon>
    </lineage>
</organism>
<dbReference type="EMBL" id="JAEACU010000007">
    <property type="protein sequence ID" value="KAH7521662.1"/>
    <property type="molecule type" value="Genomic_DNA"/>
</dbReference>
<comment type="caution">
    <text evidence="1">The sequence shown here is derived from an EMBL/GenBank/DDBJ whole genome shotgun (WGS) entry which is preliminary data.</text>
</comment>